<evidence type="ECO:0000259" key="2">
    <source>
        <dbReference type="Pfam" id="PF01557"/>
    </source>
</evidence>
<comment type="caution">
    <text evidence="3">The sequence shown here is derived from an EMBL/GenBank/DDBJ whole genome shotgun (WGS) entry which is preliminary data.</text>
</comment>
<dbReference type="Proteomes" id="UP000766336">
    <property type="component" value="Unassembled WGS sequence"/>
</dbReference>
<keyword evidence="4" id="KW-1185">Reference proteome</keyword>
<protein>
    <recommendedName>
        <fullName evidence="2">Fumarylacetoacetase-like C-terminal domain-containing protein</fullName>
    </recommendedName>
</protein>
<dbReference type="PANTHER" id="PTHR30143:SF0">
    <property type="entry name" value="2-KETO-4-PENTENOATE HYDRATASE"/>
    <property type="match status" value="1"/>
</dbReference>
<keyword evidence="1" id="KW-0456">Lyase</keyword>
<sequence length="252" mass="26552">MDPKRIDEAAGLLVDARQSGTRIPVLPVSAAPESVREAHAIQDEVAKRLGATIGAYKANAPTATSEGVRGLIFASGLRVSPATFPVAEAPQCGIEGEVAFRFRRDLPARAAPYAREEIIAALDACAAIEVVSSRYADPGAATVRDKLADNVSNAGFVPGAAQPDWTGLDLARIKVRLEVNGEPIVEKVGGHPIDDPLAVAVALVEMMRQAGGVKAGQYVTCGSYTGLLYFNPGDHFRVVFEGLGEAELTFTR</sequence>
<evidence type="ECO:0000256" key="1">
    <source>
        <dbReference type="ARBA" id="ARBA00023239"/>
    </source>
</evidence>
<feature type="domain" description="Fumarylacetoacetase-like C-terminal" evidence="2">
    <location>
        <begin position="90"/>
        <end position="249"/>
    </location>
</feature>
<evidence type="ECO:0000313" key="3">
    <source>
        <dbReference type="EMBL" id="MBS7811559.1"/>
    </source>
</evidence>
<dbReference type="SUPFAM" id="SSF56529">
    <property type="entry name" value="FAH"/>
    <property type="match status" value="1"/>
</dbReference>
<dbReference type="Gene3D" id="3.90.850.10">
    <property type="entry name" value="Fumarylacetoacetase-like, C-terminal domain"/>
    <property type="match status" value="1"/>
</dbReference>
<evidence type="ECO:0000313" key="4">
    <source>
        <dbReference type="Proteomes" id="UP000766336"/>
    </source>
</evidence>
<name>A0ABS5QCZ6_9PROT</name>
<dbReference type="InterPro" id="IPR011234">
    <property type="entry name" value="Fumarylacetoacetase-like_C"/>
</dbReference>
<dbReference type="EMBL" id="JAHCDA010000002">
    <property type="protein sequence ID" value="MBS7811559.1"/>
    <property type="molecule type" value="Genomic_DNA"/>
</dbReference>
<proteinExistence type="predicted"/>
<reference evidence="3 4" key="1">
    <citation type="submission" date="2021-05" db="EMBL/GenBank/DDBJ databases">
        <title>Roseococcus sp. XZZS9, whole genome shotgun sequencing project.</title>
        <authorList>
            <person name="Zhao G."/>
            <person name="Shen L."/>
        </authorList>
    </citation>
    <scope>NUCLEOTIDE SEQUENCE [LARGE SCALE GENOMIC DNA]</scope>
    <source>
        <strain evidence="3 4">XZZS9</strain>
    </source>
</reference>
<dbReference type="PANTHER" id="PTHR30143">
    <property type="entry name" value="ACID HYDRATASE"/>
    <property type="match status" value="1"/>
</dbReference>
<dbReference type="Pfam" id="PF01557">
    <property type="entry name" value="FAA_hydrolase"/>
    <property type="match status" value="1"/>
</dbReference>
<dbReference type="InterPro" id="IPR036663">
    <property type="entry name" value="Fumarylacetoacetase_C_sf"/>
</dbReference>
<dbReference type="RefSeq" id="WP_213670226.1">
    <property type="nucleotide sequence ID" value="NZ_JAHCDA010000002.1"/>
</dbReference>
<accession>A0ABS5QCZ6</accession>
<gene>
    <name evidence="3" type="ORF">KHU32_11480</name>
</gene>
<dbReference type="InterPro" id="IPR050772">
    <property type="entry name" value="Hydratase-Decarb/MhpD_sf"/>
</dbReference>
<organism evidence="3 4">
    <name type="scientific">Roseococcus pinisoli</name>
    <dbReference type="NCBI Taxonomy" id="2835040"/>
    <lineage>
        <taxon>Bacteria</taxon>
        <taxon>Pseudomonadati</taxon>
        <taxon>Pseudomonadota</taxon>
        <taxon>Alphaproteobacteria</taxon>
        <taxon>Acetobacterales</taxon>
        <taxon>Roseomonadaceae</taxon>
        <taxon>Roseococcus</taxon>
    </lineage>
</organism>